<dbReference type="PANTHER" id="PTHR19308:SF39">
    <property type="entry name" value="PHOSPHATIDYLCHOLINE TRANSFER PROTEIN"/>
    <property type="match status" value="1"/>
</dbReference>
<feature type="domain" description="START" evidence="1">
    <location>
        <begin position="1"/>
        <end position="204"/>
    </location>
</feature>
<dbReference type="InterPro" id="IPR002913">
    <property type="entry name" value="START_lipid-bd_dom"/>
</dbReference>
<dbReference type="InterPro" id="IPR051213">
    <property type="entry name" value="START_lipid_transfer"/>
</dbReference>
<organism evidence="2 3">
    <name type="scientific">Saccoglossus kowalevskii</name>
    <name type="common">Acorn worm</name>
    <dbReference type="NCBI Taxonomy" id="10224"/>
    <lineage>
        <taxon>Eukaryota</taxon>
        <taxon>Metazoa</taxon>
        <taxon>Hemichordata</taxon>
        <taxon>Enteropneusta</taxon>
        <taxon>Harrimaniidae</taxon>
        <taxon>Saccoglossus</taxon>
    </lineage>
</organism>
<evidence type="ECO:0000259" key="1">
    <source>
        <dbReference type="PROSITE" id="PS50848"/>
    </source>
</evidence>
<dbReference type="RefSeq" id="XP_002740848.1">
    <property type="nucleotide sequence ID" value="XM_002740802.2"/>
</dbReference>
<dbReference type="Gene3D" id="3.30.530.20">
    <property type="match status" value="1"/>
</dbReference>
<protein>
    <submittedName>
        <fullName evidence="3">Phosphatidylcholine transfer protein-like</fullName>
    </submittedName>
</protein>
<dbReference type="GeneID" id="100371436"/>
<gene>
    <name evidence="3" type="primary">LOC100371436</name>
</gene>
<name>A0ABM0GZI0_SACKO</name>
<sequence>MFSEDRFLEACNELKSPIIDEYEFFTESHDVKIYRKYREESGLYEYKIFGLLKGVSPETCRQVYVDLEYRKEWDGYVKELREINEGDKNGVYWQVNFPFPMSNRDYVFMRECREFDIDTRKITVVLGQSQLFASEPELSGVIRVDDFCQSLALESDGDDGTKAFMYYYDNPKGMIPTWLINWGAKTGVPKFLTDMQAACKGYADYLKSKTS</sequence>
<dbReference type="SUPFAM" id="SSF55961">
    <property type="entry name" value="Bet v1-like"/>
    <property type="match status" value="1"/>
</dbReference>
<evidence type="ECO:0000313" key="2">
    <source>
        <dbReference type="Proteomes" id="UP000694865"/>
    </source>
</evidence>
<keyword evidence="2" id="KW-1185">Reference proteome</keyword>
<evidence type="ECO:0000313" key="3">
    <source>
        <dbReference type="RefSeq" id="XP_002740848.1"/>
    </source>
</evidence>
<dbReference type="PANTHER" id="PTHR19308">
    <property type="entry name" value="PHOSPHATIDYLCHOLINE TRANSFER PROTEIN"/>
    <property type="match status" value="1"/>
</dbReference>
<reference evidence="3" key="1">
    <citation type="submission" date="2025-08" db="UniProtKB">
        <authorList>
            <consortium name="RefSeq"/>
        </authorList>
    </citation>
    <scope>IDENTIFICATION</scope>
    <source>
        <tissue evidence="3">Testes</tissue>
    </source>
</reference>
<dbReference type="Pfam" id="PF01852">
    <property type="entry name" value="START"/>
    <property type="match status" value="1"/>
</dbReference>
<dbReference type="SMART" id="SM00234">
    <property type="entry name" value="START"/>
    <property type="match status" value="1"/>
</dbReference>
<proteinExistence type="predicted"/>
<dbReference type="InterPro" id="IPR023393">
    <property type="entry name" value="START-like_dom_sf"/>
</dbReference>
<accession>A0ABM0GZI0</accession>
<dbReference type="PROSITE" id="PS50848">
    <property type="entry name" value="START"/>
    <property type="match status" value="1"/>
</dbReference>
<dbReference type="Proteomes" id="UP000694865">
    <property type="component" value="Unplaced"/>
</dbReference>